<keyword evidence="3" id="KW-0378">Hydrolase</keyword>
<keyword evidence="4" id="KW-0961">Cell wall biogenesis/degradation</keyword>
<dbReference type="InterPro" id="IPR002502">
    <property type="entry name" value="Amidase_domain"/>
</dbReference>
<dbReference type="EC" id="3.5.1.28" evidence="2"/>
<name>A0ABX0IZX0_9BACL</name>
<dbReference type="InterPro" id="IPR051206">
    <property type="entry name" value="NAMLAA_amidase_2"/>
</dbReference>
<accession>A0ABX0IZX0</accession>
<evidence type="ECO:0000256" key="1">
    <source>
        <dbReference type="ARBA" id="ARBA00001561"/>
    </source>
</evidence>
<reference evidence="6" key="1">
    <citation type="submission" date="2020-03" db="EMBL/GenBank/DDBJ databases">
        <title>Draft sequencing of Paenibacilllus sp. S3N08.</title>
        <authorList>
            <person name="Kim D.-U."/>
        </authorList>
    </citation>
    <scope>NUCLEOTIDE SEQUENCE</scope>
    <source>
        <strain evidence="6">S3N08</strain>
    </source>
</reference>
<evidence type="ECO:0000259" key="5">
    <source>
        <dbReference type="SMART" id="SM00644"/>
    </source>
</evidence>
<organism evidence="6 7">
    <name type="scientific">Paenibacillus agricola</name>
    <dbReference type="NCBI Taxonomy" id="2716264"/>
    <lineage>
        <taxon>Bacteria</taxon>
        <taxon>Bacillati</taxon>
        <taxon>Bacillota</taxon>
        <taxon>Bacilli</taxon>
        <taxon>Bacillales</taxon>
        <taxon>Paenibacillaceae</taxon>
        <taxon>Paenibacillus</taxon>
    </lineage>
</organism>
<dbReference type="PANTHER" id="PTHR30417:SF1">
    <property type="entry name" value="N-ACETYLMURAMOYL-L-ALANINE AMIDASE AMID"/>
    <property type="match status" value="1"/>
</dbReference>
<dbReference type="RefSeq" id="WP_166147394.1">
    <property type="nucleotide sequence ID" value="NZ_JAAOIW010000002.1"/>
</dbReference>
<sequence length="257" mass="29157">MSEFKLKYPIVERYLTGPSMRRPCISLNTCRLMVAHDTGNPGSTAAGNVSYYERSRNEAEASAHIFVDDKEIIECIPFLSALPEKAWHVRYNPVIDNGIFGADANDAAGGVELCYGGAVDLVEAYKRYIWVLAYSCYRNGLNPATCITGHHILDPTRKIDPMNALKLLDKSFSAFVQDVVSEYIDCLRAEEDVDNMPMKLEPWQWDMLYKVMGDAYNKERLGWDWMQKIVDQTMTATELAFLNTVLDGRLDRGIEVY</sequence>
<evidence type="ECO:0000256" key="3">
    <source>
        <dbReference type="ARBA" id="ARBA00022801"/>
    </source>
</evidence>
<dbReference type="Gene3D" id="3.40.80.10">
    <property type="entry name" value="Peptidoglycan recognition protein-like"/>
    <property type="match status" value="1"/>
</dbReference>
<dbReference type="Pfam" id="PF01510">
    <property type="entry name" value="Amidase_2"/>
    <property type="match status" value="1"/>
</dbReference>
<keyword evidence="7" id="KW-1185">Reference proteome</keyword>
<evidence type="ECO:0000256" key="2">
    <source>
        <dbReference type="ARBA" id="ARBA00011901"/>
    </source>
</evidence>
<feature type="domain" description="N-acetylmuramoyl-L-alanine amidase" evidence="5">
    <location>
        <begin position="20"/>
        <end position="162"/>
    </location>
</feature>
<dbReference type="SMART" id="SM00644">
    <property type="entry name" value="Ami_2"/>
    <property type="match status" value="1"/>
</dbReference>
<dbReference type="InterPro" id="IPR036505">
    <property type="entry name" value="Amidase/PGRP_sf"/>
</dbReference>
<comment type="caution">
    <text evidence="6">The sequence shown here is derived from an EMBL/GenBank/DDBJ whole genome shotgun (WGS) entry which is preliminary data.</text>
</comment>
<gene>
    <name evidence="6" type="ORF">G9U52_06255</name>
</gene>
<evidence type="ECO:0000313" key="6">
    <source>
        <dbReference type="EMBL" id="NHN29432.1"/>
    </source>
</evidence>
<dbReference type="PANTHER" id="PTHR30417">
    <property type="entry name" value="N-ACETYLMURAMOYL-L-ALANINE AMIDASE AMID"/>
    <property type="match status" value="1"/>
</dbReference>
<comment type="catalytic activity">
    <reaction evidence="1">
        <text>Hydrolyzes the link between N-acetylmuramoyl residues and L-amino acid residues in certain cell-wall glycopeptides.</text>
        <dbReference type="EC" id="3.5.1.28"/>
    </reaction>
</comment>
<dbReference type="CDD" id="cd06583">
    <property type="entry name" value="PGRP"/>
    <property type="match status" value="1"/>
</dbReference>
<protein>
    <recommendedName>
        <fullName evidence="2">N-acetylmuramoyl-L-alanine amidase</fullName>
        <ecNumber evidence="2">3.5.1.28</ecNumber>
    </recommendedName>
</protein>
<proteinExistence type="predicted"/>
<evidence type="ECO:0000313" key="7">
    <source>
        <dbReference type="Proteomes" id="UP001165962"/>
    </source>
</evidence>
<dbReference type="SUPFAM" id="SSF55846">
    <property type="entry name" value="N-acetylmuramoyl-L-alanine amidase-like"/>
    <property type="match status" value="1"/>
</dbReference>
<evidence type="ECO:0000256" key="4">
    <source>
        <dbReference type="ARBA" id="ARBA00023316"/>
    </source>
</evidence>
<dbReference type="Proteomes" id="UP001165962">
    <property type="component" value="Unassembled WGS sequence"/>
</dbReference>
<dbReference type="EMBL" id="JAAOIW010000002">
    <property type="protein sequence ID" value="NHN29432.1"/>
    <property type="molecule type" value="Genomic_DNA"/>
</dbReference>